<accession>A0ABU1ES03</accession>
<dbReference type="SUPFAM" id="SSF53335">
    <property type="entry name" value="S-adenosyl-L-methionine-dependent methyltransferases"/>
    <property type="match status" value="1"/>
</dbReference>
<gene>
    <name evidence="2" type="ORF">RE431_09810</name>
</gene>
<keyword evidence="2" id="KW-0489">Methyltransferase</keyword>
<keyword evidence="2" id="KW-0808">Transferase</keyword>
<dbReference type="GO" id="GO:0032259">
    <property type="term" value="P:methylation"/>
    <property type="evidence" value="ECO:0007669"/>
    <property type="project" value="UniProtKB-KW"/>
</dbReference>
<organism evidence="2 3">
    <name type="scientific">Christiangramia sediminicola</name>
    <dbReference type="NCBI Taxonomy" id="3073267"/>
    <lineage>
        <taxon>Bacteria</taxon>
        <taxon>Pseudomonadati</taxon>
        <taxon>Bacteroidota</taxon>
        <taxon>Flavobacteriia</taxon>
        <taxon>Flavobacteriales</taxon>
        <taxon>Flavobacteriaceae</taxon>
        <taxon>Christiangramia</taxon>
    </lineage>
</organism>
<evidence type="ECO:0000313" key="2">
    <source>
        <dbReference type="EMBL" id="MDR5590933.1"/>
    </source>
</evidence>
<keyword evidence="3" id="KW-1185">Reference proteome</keyword>
<dbReference type="EMBL" id="JAVJIU010000003">
    <property type="protein sequence ID" value="MDR5590933.1"/>
    <property type="molecule type" value="Genomic_DNA"/>
</dbReference>
<dbReference type="GO" id="GO:0008168">
    <property type="term" value="F:methyltransferase activity"/>
    <property type="evidence" value="ECO:0007669"/>
    <property type="project" value="UniProtKB-KW"/>
</dbReference>
<dbReference type="InterPro" id="IPR029063">
    <property type="entry name" value="SAM-dependent_MTases_sf"/>
</dbReference>
<dbReference type="EC" id="2.1.1.-" evidence="2"/>
<dbReference type="Gene3D" id="3.40.50.150">
    <property type="entry name" value="Vaccinia Virus protein VP39"/>
    <property type="match status" value="1"/>
</dbReference>
<dbReference type="Pfam" id="PF13847">
    <property type="entry name" value="Methyltransf_31"/>
    <property type="match status" value="1"/>
</dbReference>
<comment type="caution">
    <text evidence="2">The sequence shown here is derived from an EMBL/GenBank/DDBJ whole genome shotgun (WGS) entry which is preliminary data.</text>
</comment>
<dbReference type="RefSeq" id="WP_309561800.1">
    <property type="nucleotide sequence ID" value="NZ_JAVJIU010000003.1"/>
</dbReference>
<evidence type="ECO:0000313" key="3">
    <source>
        <dbReference type="Proteomes" id="UP001257234"/>
    </source>
</evidence>
<evidence type="ECO:0000259" key="1">
    <source>
        <dbReference type="Pfam" id="PF13847"/>
    </source>
</evidence>
<proteinExistence type="predicted"/>
<name>A0ABU1ES03_9FLAO</name>
<protein>
    <submittedName>
        <fullName evidence="2">Class I SAM-dependent methyltransferase</fullName>
        <ecNumber evidence="2">2.1.1.-</ecNumber>
    </submittedName>
</protein>
<dbReference type="InterPro" id="IPR025714">
    <property type="entry name" value="Methyltranfer_dom"/>
</dbReference>
<dbReference type="CDD" id="cd02440">
    <property type="entry name" value="AdoMet_MTases"/>
    <property type="match status" value="1"/>
</dbReference>
<feature type="domain" description="Methyltransferase" evidence="1">
    <location>
        <begin position="58"/>
        <end position="175"/>
    </location>
</feature>
<reference evidence="3" key="1">
    <citation type="submission" date="2023-07" db="EMBL/GenBank/DDBJ databases">
        <title>Christiangramia sp. SM2212., a novel bacterium of the family Flavobacteriaceae isolated from the sea sediment.</title>
        <authorList>
            <person name="Wang J."/>
            <person name="Zhang X."/>
        </authorList>
    </citation>
    <scope>NUCLEOTIDE SEQUENCE [LARGE SCALE GENOMIC DNA]</scope>
    <source>
        <strain evidence="3">SM2212</strain>
    </source>
</reference>
<sequence length="234" mass="26650">MDKSKDIFGTAIKAYYNENDNTDISVHSPDFDDDIIPVDYLFRSLEEMPLIERTAIKSSSGKVLDVGCGAGSHALELQKNRDLEIHAIDTSEGAIEIAKMRGVSNAETKDFFQIKNEEYDTILLLMNGSGIIGKLENLDAFFTHCRTLLKENGQVLMDSSDLIYLFDDEDIPDDNYYGELQFRISYKGLESDEFDWLYIDPERLKISAEQNGFQFEIIEKGENHDYLAKLTLQS</sequence>
<dbReference type="Proteomes" id="UP001257234">
    <property type="component" value="Unassembled WGS sequence"/>
</dbReference>